<dbReference type="PRINTS" id="PR00081">
    <property type="entry name" value="GDHRDH"/>
</dbReference>
<feature type="domain" description="Zn(2)-C6 fungal-type" evidence="8">
    <location>
        <begin position="16"/>
        <end position="41"/>
    </location>
</feature>
<dbReference type="GO" id="GO:0006351">
    <property type="term" value="P:DNA-templated transcription"/>
    <property type="evidence" value="ECO:0007669"/>
    <property type="project" value="InterPro"/>
</dbReference>
<dbReference type="SMART" id="SM00906">
    <property type="entry name" value="Fungal_trans"/>
    <property type="match status" value="1"/>
</dbReference>
<dbReference type="PROSITE" id="PS50048">
    <property type="entry name" value="ZN2_CY6_FUNGAL_2"/>
    <property type="match status" value="1"/>
</dbReference>
<dbReference type="Pfam" id="PF00172">
    <property type="entry name" value="Zn_clus"/>
    <property type="match status" value="1"/>
</dbReference>
<dbReference type="Pfam" id="PF13561">
    <property type="entry name" value="adh_short_C2"/>
    <property type="match status" value="1"/>
</dbReference>
<dbReference type="InterPro" id="IPR036291">
    <property type="entry name" value="NAD(P)-bd_dom_sf"/>
</dbReference>
<evidence type="ECO:0000256" key="7">
    <source>
        <dbReference type="SAM" id="MobiDB-lite"/>
    </source>
</evidence>
<sequence>MAPMALKTKTHSRLTCRRRKVRCTRQQPCMYCTRTGRQCVFPETTKMTRQRKPTAREEFRNRLERLECMVKDIITNREDINEIENDSQATNVATVPTDASSQCSDTTLPTIHEFGNHLPSCRLDERSTHESTLSLDQPNQGSIPSSGDNPLPSPRDSLQIDCWTFEGRAFPLQTPRISYPFLELAPALWHIYTDNVAPLLPLLHKPSTRNLLLLGTQSKQSMTQNKKALILSILFVAVVSMSPAKCGMVLKESRDSVVRYLKSEVKQALSDARFLTTTSLTCMQGLVLFLIGLYAENEQHDFWSMTALVLHRAKGMNVHRDGAHFGLTPLRAEMRRRLWWMICLLGVYSCEDHARETRINEEMYDVRLPLNVNDDDLFPGMQALPPERKGGTELTFCLLRFETISILHSVSSTPGSSFNDIKEVSNDDRLCKVQKIRQYLDETYLKHCDQNIPIFWVGAAVTRLIMAKACLSAYHQILDLDNGTPQPPLIGEKLIQLAVEMLQLDYQLRDHPVIFQWGWHLRSCTQWHGMAVALSAQYLYPASSVSAGHASQLAMLERQDSLEGATRGIGRATAIHLAKRGASILGTCSSETSMHNIESLSSEITEYYRGTGCDAPKIVGVAANVLSLETPGIVAEAVEKHFNSKIHILVNNAAYDELREMGKLDDEYVRKVLMGNTHTLVMLVEALYTRSMIQPDSRIINMSSVSGRKIPFPAMYLVGATKATMEALTRSWADIFGKDPKTLGTTVNALLIGATATEALFREATPELKNMGLSAVQSGSAVCGGMGLPEDIANIAGLLASEKARWITGSVVCANGGSVHVM</sequence>
<evidence type="ECO:0000256" key="3">
    <source>
        <dbReference type="ARBA" id="ARBA00023015"/>
    </source>
</evidence>
<name>A0A1S9DWM9_ASPOZ</name>
<dbReference type="InterPro" id="IPR007219">
    <property type="entry name" value="XnlR_reg_dom"/>
</dbReference>
<proteinExistence type="predicted"/>
<feature type="compositionally biased region" description="Polar residues" evidence="7">
    <location>
        <begin position="130"/>
        <end position="148"/>
    </location>
</feature>
<dbReference type="VEuPathDB" id="FungiDB:AO090005000215"/>
<keyword evidence="6" id="KW-0539">Nucleus</keyword>
<evidence type="ECO:0000256" key="5">
    <source>
        <dbReference type="ARBA" id="ARBA00023163"/>
    </source>
</evidence>
<dbReference type="GO" id="GO:0003677">
    <property type="term" value="F:DNA binding"/>
    <property type="evidence" value="ECO:0007669"/>
    <property type="project" value="UniProtKB-KW"/>
</dbReference>
<dbReference type="eggNOG" id="ENOG502SIT3">
    <property type="taxonomic scope" value="Eukaryota"/>
</dbReference>
<dbReference type="PANTHER" id="PTHR31001:SF50">
    <property type="entry name" value="ZN(II)2CYS6 TRANSCRIPTION FACTOR (EUROFUNG)"/>
    <property type="match status" value="1"/>
</dbReference>
<dbReference type="VEuPathDB" id="FungiDB:AO090009000573"/>
<dbReference type="GO" id="GO:0008270">
    <property type="term" value="F:zinc ion binding"/>
    <property type="evidence" value="ECO:0007669"/>
    <property type="project" value="InterPro"/>
</dbReference>
<dbReference type="Gene3D" id="3.40.50.720">
    <property type="entry name" value="NAD(P)-binding Rossmann-like Domain"/>
    <property type="match status" value="1"/>
</dbReference>
<dbReference type="InterPro" id="IPR050613">
    <property type="entry name" value="Sec_Metabolite_Reg"/>
</dbReference>
<evidence type="ECO:0000256" key="6">
    <source>
        <dbReference type="ARBA" id="ARBA00023242"/>
    </source>
</evidence>
<dbReference type="InterPro" id="IPR036864">
    <property type="entry name" value="Zn2-C6_fun-type_DNA-bd_sf"/>
</dbReference>
<dbReference type="SMART" id="SM00066">
    <property type="entry name" value="GAL4"/>
    <property type="match status" value="1"/>
</dbReference>
<dbReference type="InterPro" id="IPR001138">
    <property type="entry name" value="Zn2Cys6_DnaBD"/>
</dbReference>
<evidence type="ECO:0000259" key="8">
    <source>
        <dbReference type="PROSITE" id="PS50048"/>
    </source>
</evidence>
<evidence type="ECO:0000256" key="2">
    <source>
        <dbReference type="ARBA" id="ARBA00022723"/>
    </source>
</evidence>
<dbReference type="EMBL" id="MKZY01000002">
    <property type="protein sequence ID" value="OOO13452.1"/>
    <property type="molecule type" value="Genomic_DNA"/>
</dbReference>
<evidence type="ECO:0000313" key="10">
    <source>
        <dbReference type="Proteomes" id="UP000190312"/>
    </source>
</evidence>
<dbReference type="Proteomes" id="UP000190312">
    <property type="component" value="Unassembled WGS sequence"/>
</dbReference>
<evidence type="ECO:0000256" key="1">
    <source>
        <dbReference type="ARBA" id="ARBA00004123"/>
    </source>
</evidence>
<comment type="subcellular location">
    <subcellularLocation>
        <location evidence="1">Nucleus</location>
    </subcellularLocation>
</comment>
<evidence type="ECO:0000256" key="4">
    <source>
        <dbReference type="ARBA" id="ARBA00023125"/>
    </source>
</evidence>
<gene>
    <name evidence="9" type="ORF">OAory_01012010</name>
</gene>
<dbReference type="VEuPathDB" id="FungiDB:AO090003000157"/>
<dbReference type="AlphaFoldDB" id="A0A1S9DWM9"/>
<accession>A0A1S9DWM9</accession>
<keyword evidence="5" id="KW-0804">Transcription</keyword>
<dbReference type="Gene3D" id="4.10.240.10">
    <property type="entry name" value="Zn(2)-C6 fungal-type DNA-binding domain"/>
    <property type="match status" value="1"/>
</dbReference>
<dbReference type="PANTHER" id="PTHR31001">
    <property type="entry name" value="UNCHARACTERIZED TRANSCRIPTIONAL REGULATORY PROTEIN"/>
    <property type="match status" value="1"/>
</dbReference>
<reference evidence="9 10" key="1">
    <citation type="submission" date="2016-10" db="EMBL/GenBank/DDBJ databases">
        <title>Genome sequencing of Aspergillus oryzae BCC7051.</title>
        <authorList>
            <person name="Thammarongtham C."/>
            <person name="Vorapreeda T."/>
            <person name="Nookaew I."/>
            <person name="Srisuk T."/>
            <person name="Land M."/>
            <person name="Jeennor S."/>
            <person name="Laoteng K."/>
        </authorList>
    </citation>
    <scope>NUCLEOTIDE SEQUENCE [LARGE SCALE GENOMIC DNA]</scope>
    <source>
        <strain evidence="9 10">BCC7051</strain>
    </source>
</reference>
<keyword evidence="2" id="KW-0479">Metal-binding</keyword>
<comment type="caution">
    <text evidence="9">The sequence shown here is derived from an EMBL/GenBank/DDBJ whole genome shotgun (WGS) entry which is preliminary data.</text>
</comment>
<dbReference type="InterPro" id="IPR002347">
    <property type="entry name" value="SDR_fam"/>
</dbReference>
<evidence type="ECO:0000313" key="9">
    <source>
        <dbReference type="EMBL" id="OOO13452.1"/>
    </source>
</evidence>
<dbReference type="OrthoDB" id="424974at2759"/>
<dbReference type="GO" id="GO:0000981">
    <property type="term" value="F:DNA-binding transcription factor activity, RNA polymerase II-specific"/>
    <property type="evidence" value="ECO:0007669"/>
    <property type="project" value="InterPro"/>
</dbReference>
<dbReference type="CDD" id="cd12148">
    <property type="entry name" value="fungal_TF_MHR"/>
    <property type="match status" value="1"/>
</dbReference>
<keyword evidence="3" id="KW-0805">Transcription regulation</keyword>
<dbReference type="CDD" id="cd05233">
    <property type="entry name" value="SDR_c"/>
    <property type="match status" value="1"/>
</dbReference>
<feature type="region of interest" description="Disordered" evidence="7">
    <location>
        <begin position="126"/>
        <end position="152"/>
    </location>
</feature>
<dbReference type="SUPFAM" id="SSF51735">
    <property type="entry name" value="NAD(P)-binding Rossmann-fold domains"/>
    <property type="match status" value="1"/>
</dbReference>
<dbReference type="CDD" id="cd00067">
    <property type="entry name" value="GAL4"/>
    <property type="match status" value="1"/>
</dbReference>
<protein>
    <recommendedName>
        <fullName evidence="8">Zn(2)-C6 fungal-type domain-containing protein</fullName>
    </recommendedName>
</protein>
<dbReference type="SUPFAM" id="SSF57701">
    <property type="entry name" value="Zn2/Cys6 DNA-binding domain"/>
    <property type="match status" value="1"/>
</dbReference>
<keyword evidence="4" id="KW-0238">DNA-binding</keyword>
<dbReference type="GO" id="GO:0005634">
    <property type="term" value="C:nucleus"/>
    <property type="evidence" value="ECO:0007669"/>
    <property type="project" value="UniProtKB-SubCell"/>
</dbReference>
<dbReference type="Pfam" id="PF04082">
    <property type="entry name" value="Fungal_trans"/>
    <property type="match status" value="1"/>
</dbReference>
<dbReference type="GO" id="GO:0009893">
    <property type="term" value="P:positive regulation of metabolic process"/>
    <property type="evidence" value="ECO:0007669"/>
    <property type="project" value="UniProtKB-ARBA"/>
</dbReference>
<organism evidence="9 10">
    <name type="scientific">Aspergillus oryzae</name>
    <name type="common">Yellow koji mold</name>
    <dbReference type="NCBI Taxonomy" id="5062"/>
    <lineage>
        <taxon>Eukaryota</taxon>
        <taxon>Fungi</taxon>
        <taxon>Dikarya</taxon>
        <taxon>Ascomycota</taxon>
        <taxon>Pezizomycotina</taxon>
        <taxon>Eurotiomycetes</taxon>
        <taxon>Eurotiomycetidae</taxon>
        <taxon>Eurotiales</taxon>
        <taxon>Aspergillaceae</taxon>
        <taxon>Aspergillus</taxon>
        <taxon>Aspergillus subgen. Circumdati</taxon>
    </lineage>
</organism>